<keyword evidence="3" id="KW-1185">Reference proteome</keyword>
<feature type="region of interest" description="Disordered" evidence="1">
    <location>
        <begin position="24"/>
        <end position="51"/>
    </location>
</feature>
<proteinExistence type="predicted"/>
<evidence type="ECO:0000313" key="3">
    <source>
        <dbReference type="Proteomes" id="UP000006591"/>
    </source>
</evidence>
<sequence>MELSRTVVVGGEVAVKLLLLLGTEDDGGVDGSERGRQQGSLQQSTDKHTVTANCPTNGILVLACDNQREASV</sequence>
<dbReference type="EnsemblPlants" id="ONIVA02G18340.1">
    <property type="protein sequence ID" value="ONIVA02G18340.1"/>
    <property type="gene ID" value="ONIVA02G18340"/>
</dbReference>
<dbReference type="Gramene" id="ONIVA02G18340.1">
    <property type="protein sequence ID" value="ONIVA02G18340.1"/>
    <property type="gene ID" value="ONIVA02G18340"/>
</dbReference>
<reference evidence="2" key="2">
    <citation type="submission" date="2018-04" db="EMBL/GenBank/DDBJ databases">
        <title>OnivRS2 (Oryza nivara Reference Sequence Version 2).</title>
        <authorList>
            <person name="Zhang J."/>
            <person name="Kudrna D."/>
            <person name="Lee S."/>
            <person name="Talag J."/>
            <person name="Rajasekar S."/>
            <person name="Welchert J."/>
            <person name="Hsing Y.-I."/>
            <person name="Wing R.A."/>
        </authorList>
    </citation>
    <scope>NUCLEOTIDE SEQUENCE [LARGE SCALE GENOMIC DNA]</scope>
    <source>
        <strain evidence="2">SL10</strain>
    </source>
</reference>
<name>A0A0E0G6Q7_ORYNI</name>
<dbReference type="AlphaFoldDB" id="A0A0E0G6Q7"/>
<dbReference type="Proteomes" id="UP000006591">
    <property type="component" value="Chromosome 2"/>
</dbReference>
<dbReference type="HOGENOM" id="CLU_2726519_0_0_1"/>
<organism evidence="2">
    <name type="scientific">Oryza nivara</name>
    <name type="common">Indian wild rice</name>
    <name type="synonym">Oryza sativa f. spontanea</name>
    <dbReference type="NCBI Taxonomy" id="4536"/>
    <lineage>
        <taxon>Eukaryota</taxon>
        <taxon>Viridiplantae</taxon>
        <taxon>Streptophyta</taxon>
        <taxon>Embryophyta</taxon>
        <taxon>Tracheophyta</taxon>
        <taxon>Spermatophyta</taxon>
        <taxon>Magnoliopsida</taxon>
        <taxon>Liliopsida</taxon>
        <taxon>Poales</taxon>
        <taxon>Poaceae</taxon>
        <taxon>BOP clade</taxon>
        <taxon>Oryzoideae</taxon>
        <taxon>Oryzeae</taxon>
        <taxon>Oryzinae</taxon>
        <taxon>Oryza</taxon>
    </lineage>
</organism>
<feature type="compositionally biased region" description="Polar residues" evidence="1">
    <location>
        <begin position="37"/>
        <end position="51"/>
    </location>
</feature>
<reference evidence="2" key="1">
    <citation type="submission" date="2015-04" db="UniProtKB">
        <authorList>
            <consortium name="EnsemblPlants"/>
        </authorList>
    </citation>
    <scope>IDENTIFICATION</scope>
    <source>
        <strain evidence="2">SL10</strain>
    </source>
</reference>
<accession>A0A0E0G6Q7</accession>
<evidence type="ECO:0000313" key="2">
    <source>
        <dbReference type="EnsemblPlants" id="ONIVA02G18340.1"/>
    </source>
</evidence>
<protein>
    <submittedName>
        <fullName evidence="2">Uncharacterized protein</fullName>
    </submittedName>
</protein>
<evidence type="ECO:0000256" key="1">
    <source>
        <dbReference type="SAM" id="MobiDB-lite"/>
    </source>
</evidence>